<dbReference type="Gene3D" id="1.20.1250.20">
    <property type="entry name" value="MFS general substrate transporter like domains"/>
    <property type="match status" value="2"/>
</dbReference>
<organism evidence="9 10">
    <name type="scientific">Geothermobacter hydrogeniphilus</name>
    <dbReference type="NCBI Taxonomy" id="1969733"/>
    <lineage>
        <taxon>Bacteria</taxon>
        <taxon>Pseudomonadati</taxon>
        <taxon>Thermodesulfobacteriota</taxon>
        <taxon>Desulfuromonadia</taxon>
        <taxon>Desulfuromonadales</taxon>
        <taxon>Geothermobacteraceae</taxon>
        <taxon>Geothermobacter</taxon>
    </lineage>
</organism>
<keyword evidence="3 7" id="KW-0812">Transmembrane</keyword>
<gene>
    <name evidence="9" type="ORF">B5V00_15850</name>
</gene>
<reference evidence="9 10" key="1">
    <citation type="submission" date="2017-03" db="EMBL/GenBank/DDBJ databases">
        <title>Genome sequence of Geothermobacter sp. EPR-M, Deep-Sea Iron Reducer.</title>
        <authorList>
            <person name="Tully B."/>
            <person name="Savalia P."/>
            <person name="Abuyen K."/>
            <person name="Baughan C."/>
            <person name="Romero E."/>
            <person name="Ronkowski C."/>
            <person name="Torres B."/>
            <person name="Tremblay J."/>
            <person name="Trujillo A."/>
            <person name="Tyler M."/>
            <person name="Perez-Rodriguez I."/>
            <person name="Amend J."/>
        </authorList>
    </citation>
    <scope>NUCLEOTIDE SEQUENCE [LARGE SCALE GENOMIC DNA]</scope>
    <source>
        <strain evidence="9 10">EPR-M</strain>
    </source>
</reference>
<dbReference type="Proteomes" id="UP000193136">
    <property type="component" value="Unassembled WGS sequence"/>
</dbReference>
<dbReference type="RefSeq" id="WP_085011783.1">
    <property type="nucleotide sequence ID" value="NZ_NAAD01000032.1"/>
</dbReference>
<feature type="transmembrane region" description="Helical" evidence="7">
    <location>
        <begin position="103"/>
        <end position="125"/>
    </location>
</feature>
<dbReference type="AlphaFoldDB" id="A0A1X0XN73"/>
<evidence type="ECO:0000256" key="4">
    <source>
        <dbReference type="ARBA" id="ARBA00022989"/>
    </source>
</evidence>
<dbReference type="Pfam" id="PF07690">
    <property type="entry name" value="MFS_1"/>
    <property type="match status" value="2"/>
</dbReference>
<feature type="transmembrane region" description="Helical" evidence="7">
    <location>
        <begin position="219"/>
        <end position="241"/>
    </location>
</feature>
<evidence type="ECO:0000256" key="6">
    <source>
        <dbReference type="ARBA" id="ARBA00023136"/>
    </source>
</evidence>
<keyword evidence="5" id="KW-0534">Nitrate assimilation</keyword>
<dbReference type="OrthoDB" id="9771451at2"/>
<dbReference type="STRING" id="1969733.B5V00_15850"/>
<evidence type="ECO:0000256" key="5">
    <source>
        <dbReference type="ARBA" id="ARBA00023063"/>
    </source>
</evidence>
<feature type="transmembrane region" description="Helical" evidence="7">
    <location>
        <begin position="425"/>
        <end position="450"/>
    </location>
</feature>
<keyword evidence="6 7" id="KW-0472">Membrane</keyword>
<proteinExistence type="inferred from homology"/>
<feature type="transmembrane region" description="Helical" evidence="7">
    <location>
        <begin position="51"/>
        <end position="69"/>
    </location>
</feature>
<dbReference type="GO" id="GO:0042128">
    <property type="term" value="P:nitrate assimilation"/>
    <property type="evidence" value="ECO:0007669"/>
    <property type="project" value="UniProtKB-KW"/>
</dbReference>
<evidence type="ECO:0000256" key="2">
    <source>
        <dbReference type="ARBA" id="ARBA00008432"/>
    </source>
</evidence>
<feature type="transmembrane region" description="Helical" evidence="7">
    <location>
        <begin position="12"/>
        <end position="39"/>
    </location>
</feature>
<dbReference type="GO" id="GO:0015112">
    <property type="term" value="F:nitrate transmembrane transporter activity"/>
    <property type="evidence" value="ECO:0007669"/>
    <property type="project" value="InterPro"/>
</dbReference>
<feature type="transmembrane region" description="Helical" evidence="7">
    <location>
        <begin position="392"/>
        <end position="413"/>
    </location>
</feature>
<feature type="domain" description="Major facilitator superfamily (MFS) profile" evidence="8">
    <location>
        <begin position="12"/>
        <end position="483"/>
    </location>
</feature>
<feature type="transmembrane region" description="Helical" evidence="7">
    <location>
        <begin position="456"/>
        <end position="477"/>
    </location>
</feature>
<evidence type="ECO:0000256" key="1">
    <source>
        <dbReference type="ARBA" id="ARBA00004141"/>
    </source>
</evidence>
<dbReference type="PROSITE" id="PS50850">
    <property type="entry name" value="MFS"/>
    <property type="match status" value="1"/>
</dbReference>
<comment type="subcellular location">
    <subcellularLocation>
        <location evidence="1">Membrane</location>
        <topology evidence="1">Multi-pass membrane protein</topology>
    </subcellularLocation>
</comment>
<accession>A0A1X0XN73</accession>
<dbReference type="InterPro" id="IPR044772">
    <property type="entry name" value="NO3_transporter"/>
</dbReference>
<evidence type="ECO:0000259" key="8">
    <source>
        <dbReference type="PROSITE" id="PS50850"/>
    </source>
</evidence>
<feature type="transmembrane region" description="Helical" evidence="7">
    <location>
        <begin position="137"/>
        <end position="156"/>
    </location>
</feature>
<keyword evidence="4 7" id="KW-1133">Transmembrane helix</keyword>
<dbReference type="InterPro" id="IPR011701">
    <property type="entry name" value="MFS"/>
</dbReference>
<dbReference type="EMBL" id="NAAD01000032">
    <property type="protein sequence ID" value="ORJ54287.1"/>
    <property type="molecule type" value="Genomic_DNA"/>
</dbReference>
<keyword evidence="10" id="KW-1185">Reference proteome</keyword>
<protein>
    <submittedName>
        <fullName evidence="9">MFS transporter</fullName>
    </submittedName>
</protein>
<dbReference type="GO" id="GO:0016020">
    <property type="term" value="C:membrane"/>
    <property type="evidence" value="ECO:0007669"/>
    <property type="project" value="UniProtKB-SubCell"/>
</dbReference>
<dbReference type="InterPro" id="IPR020846">
    <property type="entry name" value="MFS_dom"/>
</dbReference>
<feature type="transmembrane region" description="Helical" evidence="7">
    <location>
        <begin position="176"/>
        <end position="195"/>
    </location>
</feature>
<comment type="similarity">
    <text evidence="2">Belongs to the major facilitator superfamily. Nitrate/nitrite porter (TC 2.A.1.8) family.</text>
</comment>
<evidence type="ECO:0000256" key="7">
    <source>
        <dbReference type="SAM" id="Phobius"/>
    </source>
</evidence>
<evidence type="ECO:0000313" key="9">
    <source>
        <dbReference type="EMBL" id="ORJ54287.1"/>
    </source>
</evidence>
<feature type="transmembrane region" description="Helical" evidence="7">
    <location>
        <begin position="247"/>
        <end position="273"/>
    </location>
</feature>
<name>A0A1X0XN73_9BACT</name>
<evidence type="ECO:0000313" key="10">
    <source>
        <dbReference type="Proteomes" id="UP000193136"/>
    </source>
</evidence>
<dbReference type="PANTHER" id="PTHR23515">
    <property type="entry name" value="HIGH-AFFINITY NITRATE TRANSPORTER 2.3"/>
    <property type="match status" value="1"/>
</dbReference>
<feature type="transmembrane region" description="Helical" evidence="7">
    <location>
        <begin position="81"/>
        <end position="97"/>
    </location>
</feature>
<sequence>MMEQKATATSHKVLFLNTLAFTVCFAAWMFNGVLVTFLADNQVFDWGPVEIGWLMGIPVLTGSIFRLPAGMLTDKFGGKPVYGTLLFLCAIPMFLLSKADSFTTFALCSFGFGLAGVSFSIGIAFSSVWYPRERQGTALGIFGAGNAGAALTTMFAPTILNRLTDNGANLDAWRQLPIYYAIMLAAMGVVFFIFSENKKPASSTKTFTQMLTPLKNVRVWRFGLYYFLVFGCFVAFSQWLVPYFVNVYYLPLVTAGLFASAFSLPSGVIRALGGWLSDLFGGRTVMYWVLGASVVISFLVIVPKMEIYSPGRGVMAKRAGVVTAVNPESIAVDGKSYKLKLKPQNLETFDDQMLILPTKQAWHEPVVEVGQQVRKKELLAKGVTRIFFQANVWIFAILIIMLGSIWGIGKAAVYKLIPDYFPDEVGVVGGMVGVLGGLGGFFCPIIFGYLLEWTGLWTSCWIFMCALSLVCLLWLHLTVQKLMREKHPEDMQKIEQDKQTIIEEALKE</sequence>
<comment type="caution">
    <text evidence="9">The sequence shown here is derived from an EMBL/GenBank/DDBJ whole genome shotgun (WGS) entry which is preliminary data.</text>
</comment>
<dbReference type="InterPro" id="IPR036259">
    <property type="entry name" value="MFS_trans_sf"/>
</dbReference>
<dbReference type="SUPFAM" id="SSF103473">
    <property type="entry name" value="MFS general substrate transporter"/>
    <property type="match status" value="2"/>
</dbReference>
<feature type="transmembrane region" description="Helical" evidence="7">
    <location>
        <begin position="285"/>
        <end position="302"/>
    </location>
</feature>
<evidence type="ECO:0000256" key="3">
    <source>
        <dbReference type="ARBA" id="ARBA00022692"/>
    </source>
</evidence>